<evidence type="ECO:0000313" key="1">
    <source>
        <dbReference type="EMBL" id="KAL3529742.1"/>
    </source>
</evidence>
<dbReference type="EMBL" id="JBJUIK010000004">
    <property type="protein sequence ID" value="KAL3529742.1"/>
    <property type="molecule type" value="Genomic_DNA"/>
</dbReference>
<organism evidence="1 2">
    <name type="scientific">Cinchona calisaya</name>
    <dbReference type="NCBI Taxonomy" id="153742"/>
    <lineage>
        <taxon>Eukaryota</taxon>
        <taxon>Viridiplantae</taxon>
        <taxon>Streptophyta</taxon>
        <taxon>Embryophyta</taxon>
        <taxon>Tracheophyta</taxon>
        <taxon>Spermatophyta</taxon>
        <taxon>Magnoliopsida</taxon>
        <taxon>eudicotyledons</taxon>
        <taxon>Gunneridae</taxon>
        <taxon>Pentapetalae</taxon>
        <taxon>asterids</taxon>
        <taxon>lamiids</taxon>
        <taxon>Gentianales</taxon>
        <taxon>Rubiaceae</taxon>
        <taxon>Cinchonoideae</taxon>
        <taxon>Cinchoneae</taxon>
        <taxon>Cinchona</taxon>
    </lineage>
</organism>
<dbReference type="AlphaFoldDB" id="A0ABD3AGW4"/>
<protein>
    <submittedName>
        <fullName evidence="1">Uncharacterized protein</fullName>
    </submittedName>
</protein>
<gene>
    <name evidence="1" type="ORF">ACH5RR_009064</name>
</gene>
<name>A0ABD3AGW4_9GENT</name>
<sequence>MDTIRYLANEDTSPVFLALDAGSQEDRKYDKHKSILMEQHASLGMSRLRPWNDGRIFLKEPTQRTK</sequence>
<accession>A0ABD3AGW4</accession>
<evidence type="ECO:0000313" key="2">
    <source>
        <dbReference type="Proteomes" id="UP001630127"/>
    </source>
</evidence>
<reference evidence="1 2" key="1">
    <citation type="submission" date="2024-11" db="EMBL/GenBank/DDBJ databases">
        <title>A near-complete genome assembly of Cinchona calisaya.</title>
        <authorList>
            <person name="Lian D.C."/>
            <person name="Zhao X.W."/>
            <person name="Wei L."/>
        </authorList>
    </citation>
    <scope>NUCLEOTIDE SEQUENCE [LARGE SCALE GENOMIC DNA]</scope>
    <source>
        <tissue evidence="1">Nenye</tissue>
    </source>
</reference>
<keyword evidence="2" id="KW-1185">Reference proteome</keyword>
<dbReference type="Proteomes" id="UP001630127">
    <property type="component" value="Unassembled WGS sequence"/>
</dbReference>
<proteinExistence type="predicted"/>
<comment type="caution">
    <text evidence="1">The sequence shown here is derived from an EMBL/GenBank/DDBJ whole genome shotgun (WGS) entry which is preliminary data.</text>
</comment>